<feature type="transmembrane region" description="Helical" evidence="2">
    <location>
        <begin position="6"/>
        <end position="27"/>
    </location>
</feature>
<keyword evidence="4" id="KW-1185">Reference proteome</keyword>
<proteinExistence type="predicted"/>
<reference evidence="4" key="1">
    <citation type="submission" date="2016-10" db="EMBL/GenBank/DDBJ databases">
        <authorList>
            <person name="Varghese N."/>
            <person name="Submissions S."/>
        </authorList>
    </citation>
    <scope>NUCLEOTIDE SEQUENCE [LARGE SCALE GENOMIC DNA]</scope>
    <source>
        <strain evidence="4">DSM 45237</strain>
    </source>
</reference>
<keyword evidence="2" id="KW-1133">Transmembrane helix</keyword>
<name>A0A1H5MP75_9ACTN</name>
<organism evidence="3 4">
    <name type="scientific">Jiangella alba</name>
    <dbReference type="NCBI Taxonomy" id="561176"/>
    <lineage>
        <taxon>Bacteria</taxon>
        <taxon>Bacillati</taxon>
        <taxon>Actinomycetota</taxon>
        <taxon>Actinomycetes</taxon>
        <taxon>Jiangellales</taxon>
        <taxon>Jiangellaceae</taxon>
        <taxon>Jiangella</taxon>
    </lineage>
</organism>
<feature type="region of interest" description="Disordered" evidence="1">
    <location>
        <begin position="30"/>
        <end position="58"/>
    </location>
</feature>
<evidence type="ECO:0000313" key="4">
    <source>
        <dbReference type="Proteomes" id="UP000181980"/>
    </source>
</evidence>
<dbReference type="Proteomes" id="UP000181980">
    <property type="component" value="Unassembled WGS sequence"/>
</dbReference>
<accession>A0A1H5MP75</accession>
<dbReference type="STRING" id="561176.SAMN04488561_3308"/>
<keyword evidence="2" id="KW-0472">Membrane</keyword>
<evidence type="ECO:0000313" key="3">
    <source>
        <dbReference type="EMBL" id="SEE91023.1"/>
    </source>
</evidence>
<gene>
    <name evidence="3" type="ORF">SAMN04488561_3308</name>
</gene>
<protein>
    <submittedName>
        <fullName evidence="3">Uncharacterized protein</fullName>
    </submittedName>
</protein>
<evidence type="ECO:0000256" key="2">
    <source>
        <dbReference type="SAM" id="Phobius"/>
    </source>
</evidence>
<dbReference type="AlphaFoldDB" id="A0A1H5MP75"/>
<keyword evidence="2" id="KW-0812">Transmembrane</keyword>
<dbReference type="EMBL" id="FNUC01000003">
    <property type="protein sequence ID" value="SEE91023.1"/>
    <property type="molecule type" value="Genomic_DNA"/>
</dbReference>
<sequence>MEWWQTLIVGVVVATVPAIGTAVSLIYQQRRADQRESQRRKEDAEEREKDRQHVREDAATERKNALLDAWREDRKAAHATAYNAMDEYLLGLHNFSGGPGLAGLMQLVNKGVYGAPNLNELRNQARLAVSALRLVAGSDAARGAQECMEAIHLVYAAIVTRSQIEPQMGERLRAARTSLDAYLELARRDLETDT</sequence>
<evidence type="ECO:0000256" key="1">
    <source>
        <dbReference type="SAM" id="MobiDB-lite"/>
    </source>
</evidence>
<dbReference type="RefSeq" id="WP_069111646.1">
    <property type="nucleotide sequence ID" value="NZ_FNUC01000003.1"/>
</dbReference>